<dbReference type="Proteomes" id="UP000192223">
    <property type="component" value="Unplaced"/>
</dbReference>
<evidence type="ECO:0000256" key="1">
    <source>
        <dbReference type="SAM" id="Phobius"/>
    </source>
</evidence>
<evidence type="ECO:0000313" key="3">
    <source>
        <dbReference type="RefSeq" id="XP_025831748.1"/>
    </source>
</evidence>
<organism evidence="2 3">
    <name type="scientific">Agrilus planipennis</name>
    <name type="common">Emerald ash borer</name>
    <name type="synonym">Agrilus marcopoli</name>
    <dbReference type="NCBI Taxonomy" id="224129"/>
    <lineage>
        <taxon>Eukaryota</taxon>
        <taxon>Metazoa</taxon>
        <taxon>Ecdysozoa</taxon>
        <taxon>Arthropoda</taxon>
        <taxon>Hexapoda</taxon>
        <taxon>Insecta</taxon>
        <taxon>Pterygota</taxon>
        <taxon>Neoptera</taxon>
        <taxon>Endopterygota</taxon>
        <taxon>Coleoptera</taxon>
        <taxon>Polyphaga</taxon>
        <taxon>Elateriformia</taxon>
        <taxon>Buprestoidea</taxon>
        <taxon>Buprestidae</taxon>
        <taxon>Agrilinae</taxon>
        <taxon>Agrilus</taxon>
    </lineage>
</organism>
<sequence>MSKLVPRTVFVYLYYYLTVFEVLCIIAFSSTIFTSEVPSPVKSRHLHDVGVSKGSLDLYVESNSLHNENTQASYLLPVNEHRFPQISEDIPLTTSYGIREEIDDTLLKNSESSDNSRILVQIPTIFNKAIVQGRTLPDAGGVYQSRASLLRMDNSNISPNLIRAEIPQSNPPVIGTIGSGSLGYTPLGNGLYAVGSGSLGFAAYVPSQSGKGSITVRNKINKKPARSGASYRFNSFSETTPHAYPKPIDLKREISEQTGL</sequence>
<dbReference type="AlphaFoldDB" id="A0A7F5R700"/>
<proteinExistence type="predicted"/>
<dbReference type="GeneID" id="112904857"/>
<protein>
    <submittedName>
        <fullName evidence="3">Uncharacterized protein LOC112904857 isoform X1</fullName>
    </submittedName>
</protein>
<keyword evidence="1" id="KW-1133">Transmembrane helix</keyword>
<accession>A0A7F5R700</accession>
<name>A0A7F5R700_AGRPL</name>
<dbReference type="RefSeq" id="XP_025831748.1">
    <property type="nucleotide sequence ID" value="XM_025975963.1"/>
</dbReference>
<feature type="transmembrane region" description="Helical" evidence="1">
    <location>
        <begin position="12"/>
        <end position="33"/>
    </location>
</feature>
<reference evidence="3" key="1">
    <citation type="submission" date="2025-08" db="UniProtKB">
        <authorList>
            <consortium name="RefSeq"/>
        </authorList>
    </citation>
    <scope>IDENTIFICATION</scope>
    <source>
        <tissue evidence="3">Entire body</tissue>
    </source>
</reference>
<gene>
    <name evidence="3" type="primary">LOC112904857</name>
</gene>
<dbReference type="InParanoid" id="A0A7F5R700"/>
<keyword evidence="1" id="KW-0472">Membrane</keyword>
<evidence type="ECO:0000313" key="2">
    <source>
        <dbReference type="Proteomes" id="UP000192223"/>
    </source>
</evidence>
<dbReference type="KEGG" id="apln:112904857"/>
<keyword evidence="2" id="KW-1185">Reference proteome</keyword>
<keyword evidence="1" id="KW-0812">Transmembrane</keyword>